<keyword evidence="1" id="KW-0472">Membrane</keyword>
<feature type="transmembrane region" description="Helical" evidence="1">
    <location>
        <begin position="25"/>
        <end position="42"/>
    </location>
</feature>
<gene>
    <name evidence="2" type="ORF">Ciccas_009430</name>
</gene>
<feature type="transmembrane region" description="Helical" evidence="1">
    <location>
        <begin position="249"/>
        <end position="270"/>
    </location>
</feature>
<feature type="transmembrane region" description="Helical" evidence="1">
    <location>
        <begin position="382"/>
        <end position="400"/>
    </location>
</feature>
<keyword evidence="1" id="KW-0812">Transmembrane</keyword>
<accession>A0ABD2PX23</accession>
<keyword evidence="1" id="KW-1133">Transmembrane helix</keyword>
<comment type="caution">
    <text evidence="2">The sequence shown here is derived from an EMBL/GenBank/DDBJ whole genome shotgun (WGS) entry which is preliminary data.</text>
</comment>
<dbReference type="Proteomes" id="UP001626550">
    <property type="component" value="Unassembled WGS sequence"/>
</dbReference>
<keyword evidence="3" id="KW-1185">Reference proteome</keyword>
<feature type="transmembrane region" description="Helical" evidence="1">
    <location>
        <begin position="177"/>
        <end position="195"/>
    </location>
</feature>
<feature type="transmembrane region" description="Helical" evidence="1">
    <location>
        <begin position="54"/>
        <end position="73"/>
    </location>
</feature>
<feature type="transmembrane region" description="Helical" evidence="1">
    <location>
        <begin position="332"/>
        <end position="351"/>
    </location>
</feature>
<feature type="transmembrane region" description="Helical" evidence="1">
    <location>
        <begin position="290"/>
        <end position="311"/>
    </location>
</feature>
<name>A0ABD2PX23_9PLAT</name>
<dbReference type="EMBL" id="JBJKFK010001927">
    <property type="protein sequence ID" value="KAL3311985.1"/>
    <property type="molecule type" value="Genomic_DNA"/>
</dbReference>
<proteinExistence type="predicted"/>
<evidence type="ECO:0000313" key="2">
    <source>
        <dbReference type="EMBL" id="KAL3311985.1"/>
    </source>
</evidence>
<feature type="transmembrane region" description="Helical" evidence="1">
    <location>
        <begin position="421"/>
        <end position="443"/>
    </location>
</feature>
<dbReference type="AlphaFoldDB" id="A0ABD2PX23"/>
<feature type="transmembrane region" description="Helical" evidence="1">
    <location>
        <begin position="116"/>
        <end position="134"/>
    </location>
</feature>
<organism evidence="2 3">
    <name type="scientific">Cichlidogyrus casuarinus</name>
    <dbReference type="NCBI Taxonomy" id="1844966"/>
    <lineage>
        <taxon>Eukaryota</taxon>
        <taxon>Metazoa</taxon>
        <taxon>Spiralia</taxon>
        <taxon>Lophotrochozoa</taxon>
        <taxon>Platyhelminthes</taxon>
        <taxon>Monogenea</taxon>
        <taxon>Monopisthocotylea</taxon>
        <taxon>Dactylogyridea</taxon>
        <taxon>Ancyrocephalidae</taxon>
        <taxon>Cichlidogyrus</taxon>
    </lineage>
</organism>
<protein>
    <submittedName>
        <fullName evidence="2">Uncharacterized protein</fullName>
    </submittedName>
</protein>
<reference evidence="2 3" key="1">
    <citation type="submission" date="2024-11" db="EMBL/GenBank/DDBJ databases">
        <title>Adaptive evolution of stress response genes in parasites aligns with host niche diversity.</title>
        <authorList>
            <person name="Hahn C."/>
            <person name="Resl P."/>
        </authorList>
    </citation>
    <scope>NUCLEOTIDE SEQUENCE [LARGE SCALE GENOMIC DNA]</scope>
    <source>
        <strain evidence="2">EGGRZ-B1_66</strain>
        <tissue evidence="2">Body</tissue>
    </source>
</reference>
<evidence type="ECO:0000313" key="3">
    <source>
        <dbReference type="Proteomes" id="UP001626550"/>
    </source>
</evidence>
<feature type="transmembrane region" description="Helical" evidence="1">
    <location>
        <begin position="154"/>
        <end position="171"/>
    </location>
</feature>
<sequence>MDTLKELTEPIKTVLATIESQKHKLSLFFVSILLRLVIVHILRRSPRLDRVMKFVLSGFYYHLTGPMAVHILYSSTWNFFNDLFARVLSVLVRFFFYMNVYAQDMNQPYLYLDERFGSFLVSNYLIITSIYDVIRNLYFMRKLIRSMIDWGIQTKTHSLLYIFIVLVIQFYNSSSGTTIIFAACCYLTMMFVYLIQQADPRPQFCSSLSLNDIRFAEIQLTPVNLILRLTRHIASPLPTLRGIETKKQFITVQAISLVFDAISVLSQVYIKDWGHTNIKGNSLDYDLMEGLIIKVILVIVLKMDIYINLIFDYMLPKKVRTYFEVGQTRIKRAIKCLLIFVFTLPPFYYPFNYYKGLMYGPQRFQCIAGSNFLLCFFCKEAGVHHFLVMLSIEFATVLFLRPITEEINAFVSRQSFQISPTLWSSFIIVLAGVLAYCLAMPVLSPCRFGTKFVTYGISFKRALRDSHSSKNSSK</sequence>
<evidence type="ECO:0000256" key="1">
    <source>
        <dbReference type="SAM" id="Phobius"/>
    </source>
</evidence>